<feature type="binding site" description="axial binding residue" evidence="9">
    <location>
        <position position="247"/>
    </location>
    <ligand>
        <name>heme c</name>
        <dbReference type="ChEBI" id="CHEBI:61717"/>
        <label>2</label>
    </ligand>
    <ligandPart>
        <name>Fe</name>
        <dbReference type="ChEBI" id="CHEBI:18248"/>
    </ligandPart>
</feature>
<keyword evidence="7 9" id="KW-0408">Iron</keyword>
<accession>A0AA51MIZ8</accession>
<comment type="cofactor">
    <cofactor evidence="8">
        <name>heme</name>
        <dbReference type="ChEBI" id="CHEBI:30413"/>
    </cofactor>
    <text evidence="8">Binds 2 heme groups.</text>
</comment>
<dbReference type="InterPro" id="IPR004852">
    <property type="entry name" value="Di-haem_cyt_c_peroxidsae"/>
</dbReference>
<evidence type="ECO:0000256" key="6">
    <source>
        <dbReference type="ARBA" id="ARBA00023002"/>
    </source>
</evidence>
<keyword evidence="5" id="KW-0574">Periplasm</keyword>
<dbReference type="Pfam" id="PF03150">
    <property type="entry name" value="CCP_MauG"/>
    <property type="match status" value="1"/>
</dbReference>
<keyword evidence="3 9" id="KW-0479">Metal-binding</keyword>
<dbReference type="PANTHER" id="PTHR30600">
    <property type="entry name" value="CYTOCHROME C PEROXIDASE-RELATED"/>
    <property type="match status" value="1"/>
</dbReference>
<proteinExistence type="predicted"/>
<protein>
    <submittedName>
        <fullName evidence="13">Cytochrome c peroxidase</fullName>
    </submittedName>
</protein>
<dbReference type="EMBL" id="JAVFKN010000010">
    <property type="protein sequence ID" value="MDQ5768702.1"/>
    <property type="molecule type" value="Genomic_DNA"/>
</dbReference>
<dbReference type="GO" id="GO:0004130">
    <property type="term" value="F:cytochrome-c peroxidase activity"/>
    <property type="evidence" value="ECO:0007669"/>
    <property type="project" value="TreeGrafter"/>
</dbReference>
<evidence type="ECO:0000313" key="12">
    <source>
        <dbReference type="EMBL" id="MDQ5768702.1"/>
    </source>
</evidence>
<dbReference type="PANTHER" id="PTHR30600:SF10">
    <property type="entry name" value="BLL6722 PROTEIN"/>
    <property type="match status" value="1"/>
</dbReference>
<comment type="PTM">
    <text evidence="8">Binds 2 heme groups per subunit.</text>
</comment>
<evidence type="ECO:0000256" key="4">
    <source>
        <dbReference type="ARBA" id="ARBA00022729"/>
    </source>
</evidence>
<dbReference type="InterPro" id="IPR036909">
    <property type="entry name" value="Cyt_c-like_dom_sf"/>
</dbReference>
<gene>
    <name evidence="12" type="ORF">RCC75_09195</name>
    <name evidence="13" type="ORF">RCG00_00015</name>
</gene>
<feature type="binding site" description="covalent" evidence="8">
    <location>
        <position position="243"/>
    </location>
    <ligand>
        <name>heme c</name>
        <dbReference type="ChEBI" id="CHEBI:61717"/>
        <label>2</label>
    </ligand>
</feature>
<keyword evidence="13" id="KW-0575">Peroxidase</keyword>
<name>A0AA51MIZ8_9GAMM</name>
<dbReference type="Gene3D" id="1.10.760.10">
    <property type="entry name" value="Cytochrome c-like domain"/>
    <property type="match status" value="2"/>
</dbReference>
<keyword evidence="13" id="KW-0614">Plasmid</keyword>
<evidence type="ECO:0000313" key="13">
    <source>
        <dbReference type="EMBL" id="WML84853.1"/>
    </source>
</evidence>
<evidence type="ECO:0000259" key="11">
    <source>
        <dbReference type="PROSITE" id="PS51007"/>
    </source>
</evidence>
<reference evidence="13 14" key="1">
    <citation type="submission" date="2023-08" db="EMBL/GenBank/DDBJ databases">
        <title>New molecular markers tilS and rpoB for phylogenetic and monitoring studies of the genus Thiothrix biodiversity.</title>
        <authorList>
            <person name="Ravin N.V."/>
            <person name="Smolyakov D."/>
            <person name="Markov N.D."/>
            <person name="Beletsky A.V."/>
            <person name="Mardanov A.V."/>
            <person name="Rudenko T.S."/>
            <person name="Grabovich M.Y."/>
        </authorList>
    </citation>
    <scope>NUCLEOTIDE SEQUENCE</scope>
    <source>
        <strain evidence="13">DNT52</strain>
        <strain evidence="12 14">H33</strain>
        <plasmid evidence="13">pThsubDNT52_1</plasmid>
    </source>
</reference>
<evidence type="ECO:0000256" key="1">
    <source>
        <dbReference type="ARBA" id="ARBA00004418"/>
    </source>
</evidence>
<dbReference type="GO" id="GO:0042597">
    <property type="term" value="C:periplasmic space"/>
    <property type="evidence" value="ECO:0007669"/>
    <property type="project" value="UniProtKB-SubCell"/>
</dbReference>
<dbReference type="GO" id="GO:0020037">
    <property type="term" value="F:heme binding"/>
    <property type="evidence" value="ECO:0007669"/>
    <property type="project" value="InterPro"/>
</dbReference>
<organism evidence="13">
    <name type="scientific">Thiothrix subterranea</name>
    <dbReference type="NCBI Taxonomy" id="2735563"/>
    <lineage>
        <taxon>Bacteria</taxon>
        <taxon>Pseudomonadati</taxon>
        <taxon>Pseudomonadota</taxon>
        <taxon>Gammaproteobacteria</taxon>
        <taxon>Thiotrichales</taxon>
        <taxon>Thiotrichaceae</taxon>
        <taxon>Thiothrix</taxon>
    </lineage>
</organism>
<evidence type="ECO:0000256" key="8">
    <source>
        <dbReference type="PIRSR" id="PIRSR000294-1"/>
    </source>
</evidence>
<feature type="domain" description="Cytochrome c" evidence="11">
    <location>
        <begin position="72"/>
        <end position="182"/>
    </location>
</feature>
<dbReference type="PROSITE" id="PS51007">
    <property type="entry name" value="CYTC"/>
    <property type="match status" value="2"/>
</dbReference>
<evidence type="ECO:0000313" key="14">
    <source>
        <dbReference type="Proteomes" id="UP001223336"/>
    </source>
</evidence>
<dbReference type="PIRSF" id="PIRSF000294">
    <property type="entry name" value="Cytochrome-c_peroxidase"/>
    <property type="match status" value="1"/>
</dbReference>
<feature type="binding site" description="covalent" evidence="8">
    <location>
        <position position="246"/>
    </location>
    <ligand>
        <name>heme c</name>
        <dbReference type="ChEBI" id="CHEBI:61717"/>
        <label>2</label>
    </ligand>
</feature>
<feature type="binding site" description="axial binding residue" evidence="9">
    <location>
        <position position="98"/>
    </location>
    <ligand>
        <name>heme c</name>
        <dbReference type="ChEBI" id="CHEBI:61717"/>
        <label>1</label>
    </ligand>
    <ligandPart>
        <name>Fe</name>
        <dbReference type="ChEBI" id="CHEBI:18248"/>
    </ligandPart>
</feature>
<dbReference type="RefSeq" id="WP_308134671.1">
    <property type="nucleotide sequence ID" value="NZ_CP133216.1"/>
</dbReference>
<dbReference type="Proteomes" id="UP001223336">
    <property type="component" value="Unassembled WGS sequence"/>
</dbReference>
<geneLocation type="plasmid" evidence="13">
    <name>pThsubDNT52_1</name>
</geneLocation>
<feature type="binding site" description="covalent" evidence="8">
    <location>
        <position position="97"/>
    </location>
    <ligand>
        <name>heme c</name>
        <dbReference type="ChEBI" id="CHEBI:61717"/>
        <label>1</label>
    </ligand>
</feature>
<feature type="domain" description="Cytochrome c" evidence="11">
    <location>
        <begin position="228"/>
        <end position="373"/>
    </location>
</feature>
<feature type="region of interest" description="Disordered" evidence="10">
    <location>
        <begin position="38"/>
        <end position="68"/>
    </location>
</feature>
<evidence type="ECO:0000256" key="7">
    <source>
        <dbReference type="ARBA" id="ARBA00023004"/>
    </source>
</evidence>
<evidence type="ECO:0000256" key="3">
    <source>
        <dbReference type="ARBA" id="ARBA00022723"/>
    </source>
</evidence>
<dbReference type="SUPFAM" id="SSF46626">
    <property type="entry name" value="Cytochrome c"/>
    <property type="match status" value="2"/>
</dbReference>
<keyword evidence="2 8" id="KW-0349">Heme</keyword>
<keyword evidence="4" id="KW-0732">Signal</keyword>
<dbReference type="InterPro" id="IPR026259">
    <property type="entry name" value="MauG/Cytc_peroxidase"/>
</dbReference>
<comment type="subcellular location">
    <subcellularLocation>
        <location evidence="1">Periplasm</location>
    </subcellularLocation>
</comment>
<dbReference type="Proteomes" id="UP001229862">
    <property type="component" value="Plasmid pThsubDNT52_1"/>
</dbReference>
<keyword evidence="6" id="KW-0560">Oxidoreductase</keyword>
<keyword evidence="14" id="KW-1185">Reference proteome</keyword>
<dbReference type="GO" id="GO:0046872">
    <property type="term" value="F:metal ion binding"/>
    <property type="evidence" value="ECO:0007669"/>
    <property type="project" value="UniProtKB-KW"/>
</dbReference>
<evidence type="ECO:0000256" key="5">
    <source>
        <dbReference type="ARBA" id="ARBA00022764"/>
    </source>
</evidence>
<dbReference type="AlphaFoldDB" id="A0AA51MIZ8"/>
<evidence type="ECO:0000256" key="2">
    <source>
        <dbReference type="ARBA" id="ARBA00022617"/>
    </source>
</evidence>
<dbReference type="EMBL" id="CP133216">
    <property type="protein sequence ID" value="WML84853.1"/>
    <property type="molecule type" value="Genomic_DNA"/>
</dbReference>
<feature type="binding site" description="covalent" evidence="8">
    <location>
        <position position="94"/>
    </location>
    <ligand>
        <name>heme c</name>
        <dbReference type="ChEBI" id="CHEBI:61717"/>
        <label>1</label>
    </ligand>
</feature>
<dbReference type="InterPro" id="IPR009056">
    <property type="entry name" value="Cyt_c-like_dom"/>
</dbReference>
<sequence length="395" mass="43568">MPIPKLKPLARRVGAVAVGMAFALGGYHTVWAETAKDKPAEAKPAKPAEPAKPAGPPDLLPLPDFKPPEKPDMVELGKHLFFDKRVSGDWGVSCASCHDPKQGFGDGMALSAGYPSMLHFRNAPTLLNSKYRNRFMWDGRLEGKDMGTLVRDMVTETHTMNMDGRLVQERLKQIPEYVALWEKAFEGKSKDPYGPNMFNVIGEFVKTVESQYAPFDFYKEGDANALTPQAKLGYDLFKGKANCVSCHNGPIGSDGKLHRLGVPENPEIMQDPLRSITMLRHYSTSGLPNYMNTRTDVGFQAISKDPKDAGKFQTAPLRDLKYTAPYMHNGMLATLEEVIDFYDKGGAEGSALKPLSLSADEKAALKEFLLSLSGEQVVVNAPKLPDFKPREFGKN</sequence>
<dbReference type="InterPro" id="IPR051395">
    <property type="entry name" value="Cytochrome_c_Peroxidase/MauG"/>
</dbReference>
<evidence type="ECO:0000256" key="9">
    <source>
        <dbReference type="PIRSR" id="PIRSR000294-2"/>
    </source>
</evidence>
<evidence type="ECO:0000256" key="10">
    <source>
        <dbReference type="SAM" id="MobiDB-lite"/>
    </source>
</evidence>
<dbReference type="GO" id="GO:0009055">
    <property type="term" value="F:electron transfer activity"/>
    <property type="evidence" value="ECO:0007669"/>
    <property type="project" value="InterPro"/>
</dbReference>